<feature type="transmembrane region" description="Helical" evidence="1">
    <location>
        <begin position="75"/>
        <end position="91"/>
    </location>
</feature>
<dbReference type="Proteomes" id="UP000253850">
    <property type="component" value="Chromosome"/>
</dbReference>
<dbReference type="AlphaFoldDB" id="A0AAX2AAS2"/>
<feature type="transmembrane region" description="Helical" evidence="1">
    <location>
        <begin position="26"/>
        <end position="44"/>
    </location>
</feature>
<organism evidence="3 5">
    <name type="scientific">Halarcobacter bivalviorum</name>
    <dbReference type="NCBI Taxonomy" id="663364"/>
    <lineage>
        <taxon>Bacteria</taxon>
        <taxon>Pseudomonadati</taxon>
        <taxon>Campylobacterota</taxon>
        <taxon>Epsilonproteobacteria</taxon>
        <taxon>Campylobacterales</taxon>
        <taxon>Arcobacteraceae</taxon>
        <taxon>Halarcobacter</taxon>
    </lineage>
</organism>
<dbReference type="EMBL" id="PDKM01000002">
    <property type="protein sequence ID" value="RXK10529.1"/>
    <property type="molecule type" value="Genomic_DNA"/>
</dbReference>
<feature type="transmembrane region" description="Helical" evidence="1">
    <location>
        <begin position="97"/>
        <end position="114"/>
    </location>
</feature>
<evidence type="ECO:0000313" key="3">
    <source>
        <dbReference type="EMBL" id="RXK10529.1"/>
    </source>
</evidence>
<keyword evidence="1" id="KW-1133">Transmembrane helix</keyword>
<evidence type="ECO:0000256" key="1">
    <source>
        <dbReference type="SAM" id="Phobius"/>
    </source>
</evidence>
<keyword evidence="1" id="KW-0812">Transmembrane</keyword>
<accession>A0AAX2AAS2</accession>
<dbReference type="EMBL" id="CP031217">
    <property type="protein sequence ID" value="AXH12547.1"/>
    <property type="molecule type" value="Genomic_DNA"/>
</dbReference>
<evidence type="ECO:0000313" key="4">
    <source>
        <dbReference type="Proteomes" id="UP000253850"/>
    </source>
</evidence>
<keyword evidence="5" id="KW-1185">Reference proteome</keyword>
<gene>
    <name evidence="2" type="ORF">ABIV_1554</name>
    <name evidence="3" type="ORF">CRV05_04425</name>
</gene>
<evidence type="ECO:0000313" key="2">
    <source>
        <dbReference type="EMBL" id="AXH12547.1"/>
    </source>
</evidence>
<keyword evidence="1" id="KW-0472">Membrane</keyword>
<dbReference type="KEGG" id="hbv:ABIV_1554"/>
<proteinExistence type="predicted"/>
<name>A0AAX2AAS2_9BACT</name>
<dbReference type="Proteomes" id="UP000289193">
    <property type="component" value="Unassembled WGS sequence"/>
</dbReference>
<dbReference type="RefSeq" id="WP_114839374.1">
    <property type="nucleotide sequence ID" value="NZ_CP031217.1"/>
</dbReference>
<evidence type="ECO:0000313" key="5">
    <source>
        <dbReference type="Proteomes" id="UP000289193"/>
    </source>
</evidence>
<protein>
    <submittedName>
        <fullName evidence="2">Membrane protein</fullName>
    </submittedName>
</protein>
<reference evidence="2 4" key="2">
    <citation type="submission" date="2018-07" db="EMBL/GenBank/DDBJ databases">
        <title>Complete genome of the Arcobacter bivalviorum type strain LMG 26154.</title>
        <authorList>
            <person name="Miller W.G."/>
            <person name="Yee E."/>
            <person name="Bono J.L."/>
        </authorList>
    </citation>
    <scope>NUCLEOTIDE SEQUENCE [LARGE SCALE GENOMIC DNA]</scope>
    <source>
        <strain evidence="2 4">LMG 26154</strain>
    </source>
</reference>
<reference evidence="3 5" key="1">
    <citation type="submission" date="2017-10" db="EMBL/GenBank/DDBJ databases">
        <title>Genomics of the genus Arcobacter.</title>
        <authorList>
            <person name="Perez-Cataluna A."/>
            <person name="Figueras M.J."/>
        </authorList>
    </citation>
    <scope>NUCLEOTIDE SEQUENCE [LARGE SCALE GENOMIC DNA]</scope>
    <source>
        <strain evidence="3 5">CECT 7835</strain>
    </source>
</reference>
<sequence>MNVLKNLFTDLENLFSIFNDFDYSKLILLTITMTIVYLINIFVLHRYHKNKINKTQIELKRINLEANLNLKKQNLSKLYIAIFLFISFLIISNNNLALIIPVLSALILILLFSIKEQLNNIFLGLAYKSSILTTIYEGMEFYFKEKPNEICKITKVNLFKTIYKNEMTGQLLSLENKVLNEKEIIHKTVSDLDYIEFKYTVSNDFDLEPYIEKTKETLIEYINAIDVDFKTLRETILSLKSKYNATPSLKPFYTIDVSFDTKEDMTIKIKLTTYQYNYDNYLDDLLRFRPK</sequence>